<sequence>MPQIDYQDFINQHQILVFDEKNNPDKDQRDVALAYQDTFLRYLQVINDQIKESQKPYSILHFYPLNVDTVYLGAKDKTLAQFSKGVEFLKEQGYVVSLRSHGGLGVVEDTGILNFALATDNRSVKLAIEEAYQLIIDLVQASLDNSLKVEAYEIVDSYCPGSYDIVIQNKKVGGIAQRRFKDGVTTAAYIGVQGDQIQRGELMRDFYKISHADDRFPQVNPQSMTTLSDLIGQKMTVADYQNRLLQVFNSFNKLQFGSYRDEQLHKLYLPLFDKAFQRSQQIQA</sequence>
<dbReference type="Gene3D" id="3.30.930.10">
    <property type="entry name" value="Bira Bifunctional Protein, Domain 2"/>
    <property type="match status" value="1"/>
</dbReference>
<dbReference type="Proteomes" id="UP001229251">
    <property type="component" value="Unassembled WGS sequence"/>
</dbReference>
<accession>A0AAJ1Q5K0</accession>
<dbReference type="PROSITE" id="PS51733">
    <property type="entry name" value="BPL_LPL_CATALYTIC"/>
    <property type="match status" value="1"/>
</dbReference>
<dbReference type="PANTHER" id="PTHR43679:SF2">
    <property type="entry name" value="OCTANOYL-[GCVH]:PROTEIN N-OCTANOYLTRANSFERASE"/>
    <property type="match status" value="1"/>
</dbReference>
<dbReference type="GO" id="GO:0009249">
    <property type="term" value="P:protein lipoylation"/>
    <property type="evidence" value="ECO:0007669"/>
    <property type="project" value="UniProtKB-ARBA"/>
</dbReference>
<feature type="domain" description="BPL/LPL catalytic" evidence="1">
    <location>
        <begin position="52"/>
        <end position="256"/>
    </location>
</feature>
<dbReference type="PANTHER" id="PTHR43679">
    <property type="entry name" value="OCTANOYLTRANSFERASE LIPM-RELATED"/>
    <property type="match status" value="1"/>
</dbReference>
<evidence type="ECO:0000259" key="1">
    <source>
        <dbReference type="PROSITE" id="PS51733"/>
    </source>
</evidence>
<dbReference type="EMBL" id="JASOOE010000004">
    <property type="protein sequence ID" value="MDK7186942.1"/>
    <property type="molecule type" value="Genomic_DNA"/>
</dbReference>
<dbReference type="SUPFAM" id="SSF55681">
    <property type="entry name" value="Class II aaRS and biotin synthetases"/>
    <property type="match status" value="1"/>
</dbReference>
<proteinExistence type="predicted"/>
<dbReference type="GO" id="GO:0016740">
    <property type="term" value="F:transferase activity"/>
    <property type="evidence" value="ECO:0007669"/>
    <property type="project" value="UniProtKB-ARBA"/>
</dbReference>
<dbReference type="AlphaFoldDB" id="A0AAJ1Q5K0"/>
<dbReference type="InterPro" id="IPR004143">
    <property type="entry name" value="BPL_LPL_catalytic"/>
</dbReference>
<evidence type="ECO:0000313" key="2">
    <source>
        <dbReference type="EMBL" id="MDK7186942.1"/>
    </source>
</evidence>
<evidence type="ECO:0000313" key="3">
    <source>
        <dbReference type="Proteomes" id="UP001229251"/>
    </source>
</evidence>
<comment type="caution">
    <text evidence="2">The sequence shown here is derived from an EMBL/GenBank/DDBJ whole genome shotgun (WGS) entry which is preliminary data.</text>
</comment>
<dbReference type="InterPro" id="IPR050664">
    <property type="entry name" value="Octanoyltrans_LipM/LipL"/>
</dbReference>
<reference evidence="2" key="1">
    <citation type="submission" date="2023-05" db="EMBL/GenBank/DDBJ databases">
        <title>Cataloging the Phylogenetic Diversity of Human Bladder Bacteria.</title>
        <authorList>
            <person name="Du J."/>
        </authorList>
    </citation>
    <scope>NUCLEOTIDE SEQUENCE</scope>
    <source>
        <strain evidence="2">UMB1231</strain>
    </source>
</reference>
<organism evidence="2 3">
    <name type="scientific">Facklamia hominis</name>
    <dbReference type="NCBI Taxonomy" id="178214"/>
    <lineage>
        <taxon>Bacteria</taxon>
        <taxon>Bacillati</taxon>
        <taxon>Bacillota</taxon>
        <taxon>Bacilli</taxon>
        <taxon>Lactobacillales</taxon>
        <taxon>Aerococcaceae</taxon>
        <taxon>Facklamia</taxon>
    </lineage>
</organism>
<gene>
    <name evidence="2" type="ORF">QP433_03005</name>
</gene>
<name>A0AAJ1Q5K0_9LACT</name>
<dbReference type="GO" id="GO:0140096">
    <property type="term" value="F:catalytic activity, acting on a protein"/>
    <property type="evidence" value="ECO:0007669"/>
    <property type="project" value="UniProtKB-ARBA"/>
</dbReference>
<dbReference type="RefSeq" id="WP_016648799.1">
    <property type="nucleotide sequence ID" value="NZ_CP138857.1"/>
</dbReference>
<dbReference type="InterPro" id="IPR045864">
    <property type="entry name" value="aa-tRNA-synth_II/BPL/LPL"/>
</dbReference>
<protein>
    <recommendedName>
        <fullName evidence="1">BPL/LPL catalytic domain-containing protein</fullName>
    </recommendedName>
</protein>
<dbReference type="Pfam" id="PF21948">
    <property type="entry name" value="LplA-B_cat"/>
    <property type="match status" value="1"/>
</dbReference>